<protein>
    <recommendedName>
        <fullName evidence="1">Agenet-like domain-containing protein</fullName>
    </recommendedName>
</protein>
<dbReference type="EMBL" id="SPHZ02000005">
    <property type="protein sequence ID" value="KAF0917885.1"/>
    <property type="molecule type" value="Genomic_DNA"/>
</dbReference>
<sequence length="178" mass="19736">MDNPGFHGAFYEATVSARLPCSGGYEVMYSTLVEGGGGSGPLREIVAQRDLRPRPAVAAEEGMWGAPRREFNVFDMVEANHREGWWPGVVSAAWPARGREARYAVSFPSCRDAVELPASLVRPRRAFVRGRWMDAREVVSRFAERMGSLIFFVFPLCAGGGQEKNPLDLFGALFVMDY</sequence>
<gene>
    <name evidence="2" type="ORF">E2562_021611</name>
</gene>
<dbReference type="PANTHER" id="PTHR31917:SF150">
    <property type="entry name" value="OS01G0556800 PROTEIN"/>
    <property type="match status" value="1"/>
</dbReference>
<dbReference type="InterPro" id="IPR008395">
    <property type="entry name" value="Agenet-like_dom"/>
</dbReference>
<dbReference type="OrthoDB" id="687110at2759"/>
<comment type="caution">
    <text evidence="2">The sequence shown here is derived from an EMBL/GenBank/DDBJ whole genome shotgun (WGS) entry which is preliminary data.</text>
</comment>
<organism evidence="2 3">
    <name type="scientific">Oryza meyeriana var. granulata</name>
    <dbReference type="NCBI Taxonomy" id="110450"/>
    <lineage>
        <taxon>Eukaryota</taxon>
        <taxon>Viridiplantae</taxon>
        <taxon>Streptophyta</taxon>
        <taxon>Embryophyta</taxon>
        <taxon>Tracheophyta</taxon>
        <taxon>Spermatophyta</taxon>
        <taxon>Magnoliopsida</taxon>
        <taxon>Liliopsida</taxon>
        <taxon>Poales</taxon>
        <taxon>Poaceae</taxon>
        <taxon>BOP clade</taxon>
        <taxon>Oryzoideae</taxon>
        <taxon>Oryzeae</taxon>
        <taxon>Oryzinae</taxon>
        <taxon>Oryza</taxon>
        <taxon>Oryza meyeriana</taxon>
    </lineage>
</organism>
<accession>A0A6G1DYC7</accession>
<proteinExistence type="predicted"/>
<keyword evidence="3" id="KW-1185">Reference proteome</keyword>
<dbReference type="Pfam" id="PF05641">
    <property type="entry name" value="Agenet"/>
    <property type="match status" value="1"/>
</dbReference>
<evidence type="ECO:0000313" key="2">
    <source>
        <dbReference type="EMBL" id="KAF0917885.1"/>
    </source>
</evidence>
<name>A0A6G1DYC7_9ORYZ</name>
<evidence type="ECO:0000259" key="1">
    <source>
        <dbReference type="Pfam" id="PF05641"/>
    </source>
</evidence>
<reference evidence="2 3" key="1">
    <citation type="submission" date="2019-11" db="EMBL/GenBank/DDBJ databases">
        <title>Whole genome sequence of Oryza granulata.</title>
        <authorList>
            <person name="Li W."/>
        </authorList>
    </citation>
    <scope>NUCLEOTIDE SEQUENCE [LARGE SCALE GENOMIC DNA]</scope>
    <source>
        <strain evidence="3">cv. Menghai</strain>
        <tissue evidence="2">Leaf</tissue>
    </source>
</reference>
<dbReference type="PANTHER" id="PTHR31917">
    <property type="entry name" value="AGENET DOMAIN-CONTAINING PROTEIN-RELATED"/>
    <property type="match status" value="1"/>
</dbReference>
<dbReference type="AlphaFoldDB" id="A0A6G1DYC7"/>
<evidence type="ECO:0000313" key="3">
    <source>
        <dbReference type="Proteomes" id="UP000479710"/>
    </source>
</evidence>
<dbReference type="Proteomes" id="UP000479710">
    <property type="component" value="Unassembled WGS sequence"/>
</dbReference>
<feature type="domain" description="Agenet-like" evidence="1">
    <location>
        <begin position="2"/>
        <end position="55"/>
    </location>
</feature>